<dbReference type="Proteomes" id="UP000631114">
    <property type="component" value="Unassembled WGS sequence"/>
</dbReference>
<comment type="caution">
    <text evidence="1">The sequence shown here is derived from an EMBL/GenBank/DDBJ whole genome shotgun (WGS) entry which is preliminary data.</text>
</comment>
<dbReference type="PANTHER" id="PTHR31286:SF180">
    <property type="entry name" value="OS10G0362600 PROTEIN"/>
    <property type="match status" value="1"/>
</dbReference>
<dbReference type="PANTHER" id="PTHR31286">
    <property type="entry name" value="GLYCINE-RICH CELL WALL STRUCTURAL PROTEIN 1.8-LIKE"/>
    <property type="match status" value="1"/>
</dbReference>
<dbReference type="OrthoDB" id="1433777at2759"/>
<accession>A0A835GY24</accession>
<name>A0A835GY24_9MAGN</name>
<proteinExistence type="predicted"/>
<sequence length="557" mass="65030">MGNNVLSEEVAIWRISSIPRRLWIDYGVFCKQMDLYEWVRNEVELRLLEYGWNAGEFGLYKRLLVAQWFFIVLQTEFFQFFLYMSPNTNKVLSPSKNPNSVELLAMDFAAKMKMPYTDPLMITSSEKMKSKYVGYNKMTLFGRVLDGRLNMSTIKSALEKAWHHFKIEDMVLYKGEIFQIRMESQEQVAALLLGQPWIIAQHIFQIIPWMEYYETKELNFSKFYVWMHLHNYPETETQPSCVRVKVLLDVHEPIPPGFLIPESIDGVDWISFVFEYLSVFCFKCGFIGHHFAASNVTEASHGNEVRVSPGGQRFQLYSSKTRIVPKPIGDRIVFGFSLLFDTDLNQPLLPMITNMADSSISTDPKKLHFIDLSQLHDQAVQQEEYSYKRQEISQGVAAKDAMKQDRENVNEMVESFFQENREARRKIPVHNEVELAAVLPNILQKNSAGKEKKISRLRVQAVSRPPKDSMSLLAWNSRGSDRPSMMEELKQKIKDVRPIFMFVMETKYSVNKGVSLIKRLGDFKFFCSPKPSIYTWTNRQNGRHRIWERIDRMMANE</sequence>
<evidence type="ECO:0008006" key="3">
    <source>
        <dbReference type="Google" id="ProtNLM"/>
    </source>
</evidence>
<evidence type="ECO:0000313" key="2">
    <source>
        <dbReference type="Proteomes" id="UP000631114"/>
    </source>
</evidence>
<organism evidence="1 2">
    <name type="scientific">Coptis chinensis</name>
    <dbReference type="NCBI Taxonomy" id="261450"/>
    <lineage>
        <taxon>Eukaryota</taxon>
        <taxon>Viridiplantae</taxon>
        <taxon>Streptophyta</taxon>
        <taxon>Embryophyta</taxon>
        <taxon>Tracheophyta</taxon>
        <taxon>Spermatophyta</taxon>
        <taxon>Magnoliopsida</taxon>
        <taxon>Ranunculales</taxon>
        <taxon>Ranunculaceae</taxon>
        <taxon>Coptidoideae</taxon>
        <taxon>Coptis</taxon>
    </lineage>
</organism>
<protein>
    <recommendedName>
        <fullName evidence="3">DUF4283 domain-containing protein</fullName>
    </recommendedName>
</protein>
<keyword evidence="2" id="KW-1185">Reference proteome</keyword>
<dbReference type="EMBL" id="JADFTS010000009">
    <property type="protein sequence ID" value="KAF9588630.1"/>
    <property type="molecule type" value="Genomic_DNA"/>
</dbReference>
<feature type="non-terminal residue" evidence="1">
    <location>
        <position position="557"/>
    </location>
</feature>
<dbReference type="AlphaFoldDB" id="A0A835GY24"/>
<gene>
    <name evidence="1" type="ORF">IFM89_014092</name>
</gene>
<reference evidence="1 2" key="1">
    <citation type="submission" date="2020-10" db="EMBL/GenBank/DDBJ databases">
        <title>The Coptis chinensis genome and diversification of protoberbering-type alkaloids.</title>
        <authorList>
            <person name="Wang B."/>
            <person name="Shu S."/>
            <person name="Song C."/>
            <person name="Liu Y."/>
        </authorList>
    </citation>
    <scope>NUCLEOTIDE SEQUENCE [LARGE SCALE GENOMIC DNA]</scope>
    <source>
        <strain evidence="1">HL-2020</strain>
        <tissue evidence="1">Leaf</tissue>
    </source>
</reference>
<evidence type="ECO:0000313" key="1">
    <source>
        <dbReference type="EMBL" id="KAF9588630.1"/>
    </source>
</evidence>
<dbReference type="InterPro" id="IPR040256">
    <property type="entry name" value="At4g02000-like"/>
</dbReference>